<dbReference type="RefSeq" id="WP_379821224.1">
    <property type="nucleotide sequence ID" value="NZ_JBHUMD010000026.1"/>
</dbReference>
<dbReference type="InterPro" id="IPR032710">
    <property type="entry name" value="NTF2-like_dom_sf"/>
</dbReference>
<evidence type="ECO:0000313" key="1">
    <source>
        <dbReference type="EMBL" id="MFD2602790.1"/>
    </source>
</evidence>
<dbReference type="SUPFAM" id="SSF54427">
    <property type="entry name" value="NTF2-like"/>
    <property type="match status" value="1"/>
</dbReference>
<evidence type="ECO:0000313" key="2">
    <source>
        <dbReference type="Proteomes" id="UP001597480"/>
    </source>
</evidence>
<dbReference type="EMBL" id="JBHUMD010000026">
    <property type="protein sequence ID" value="MFD2602790.1"/>
    <property type="molecule type" value="Genomic_DNA"/>
</dbReference>
<sequence length="120" mass="14070">MSAKELVSEYYSSEAYKSKELMRHYLHDDLVIQWHSSKGYLQLDKNDLLTLAEELVKSYSSSSLDITHIISEDNIVTVRYTHYVYPIETPNEQMPLAHFVVIWEVLDNKFYKGYLMSQVG</sequence>
<proteinExistence type="predicted"/>
<name>A0ABW5NWR0_9FLAO</name>
<reference evidence="2" key="1">
    <citation type="journal article" date="2019" name="Int. J. Syst. Evol. Microbiol.">
        <title>The Global Catalogue of Microorganisms (GCM) 10K type strain sequencing project: providing services to taxonomists for standard genome sequencing and annotation.</title>
        <authorList>
            <consortium name="The Broad Institute Genomics Platform"/>
            <consortium name="The Broad Institute Genome Sequencing Center for Infectious Disease"/>
            <person name="Wu L."/>
            <person name="Ma J."/>
        </authorList>
    </citation>
    <scope>NUCLEOTIDE SEQUENCE [LARGE SCALE GENOMIC DNA]</scope>
    <source>
        <strain evidence="2">KCTC 42107</strain>
    </source>
</reference>
<dbReference type="Gene3D" id="3.10.450.50">
    <property type="match status" value="1"/>
</dbReference>
<organism evidence="1 2">
    <name type="scientific">Flavobacterium suzhouense</name>
    <dbReference type="NCBI Taxonomy" id="1529638"/>
    <lineage>
        <taxon>Bacteria</taxon>
        <taxon>Pseudomonadati</taxon>
        <taxon>Bacteroidota</taxon>
        <taxon>Flavobacteriia</taxon>
        <taxon>Flavobacteriales</taxon>
        <taxon>Flavobacteriaceae</taxon>
        <taxon>Flavobacterium</taxon>
    </lineage>
</organism>
<dbReference type="Proteomes" id="UP001597480">
    <property type="component" value="Unassembled WGS sequence"/>
</dbReference>
<accession>A0ABW5NWR0</accession>
<keyword evidence="2" id="KW-1185">Reference proteome</keyword>
<gene>
    <name evidence="1" type="ORF">ACFSR3_12035</name>
</gene>
<comment type="caution">
    <text evidence="1">The sequence shown here is derived from an EMBL/GenBank/DDBJ whole genome shotgun (WGS) entry which is preliminary data.</text>
</comment>
<protein>
    <submittedName>
        <fullName evidence="1">Nuclear transport factor 2 family protein</fullName>
    </submittedName>
</protein>